<dbReference type="AlphaFoldDB" id="A0A069D0C1"/>
<dbReference type="InterPro" id="IPR032316">
    <property type="entry name" value="DUF4847"/>
</dbReference>
<dbReference type="EMBL" id="BAJS01000006">
    <property type="protein sequence ID" value="GAK36338.1"/>
    <property type="molecule type" value="Genomic_DNA"/>
</dbReference>
<evidence type="ECO:0008006" key="3">
    <source>
        <dbReference type="Google" id="ProtNLM"/>
    </source>
</evidence>
<dbReference type="STRING" id="1121097.GCA_000428125_00770"/>
<proteinExistence type="predicted"/>
<dbReference type="Pfam" id="PF16139">
    <property type="entry name" value="DUF4847"/>
    <property type="match status" value="1"/>
</dbReference>
<comment type="caution">
    <text evidence="1">The sequence shown here is derived from an EMBL/GenBank/DDBJ whole genome shotgun (WGS) entry which is preliminary data.</text>
</comment>
<dbReference type="Proteomes" id="UP000027601">
    <property type="component" value="Unassembled WGS sequence"/>
</dbReference>
<dbReference type="OrthoDB" id="1050555at2"/>
<dbReference type="PROSITE" id="PS51257">
    <property type="entry name" value="PROKAR_LIPOPROTEIN"/>
    <property type="match status" value="1"/>
</dbReference>
<keyword evidence="2" id="KW-1185">Reference proteome</keyword>
<dbReference type="RefSeq" id="WP_024996278.1">
    <property type="nucleotide sequence ID" value="NZ_ATZI01000001.1"/>
</dbReference>
<organism evidence="1 2">
    <name type="scientific">Bacteroides graminisolvens DSM 19988 = JCM 15093</name>
    <dbReference type="NCBI Taxonomy" id="1121097"/>
    <lineage>
        <taxon>Bacteria</taxon>
        <taxon>Pseudomonadati</taxon>
        <taxon>Bacteroidota</taxon>
        <taxon>Bacteroidia</taxon>
        <taxon>Bacteroidales</taxon>
        <taxon>Bacteroidaceae</taxon>
        <taxon>Bacteroides</taxon>
    </lineage>
</organism>
<reference evidence="1 2" key="1">
    <citation type="journal article" date="2015" name="Microbes Environ.">
        <title>Distribution and evolution of nitrogen fixation genes in the phylum bacteroidetes.</title>
        <authorList>
            <person name="Inoue J."/>
            <person name="Oshima K."/>
            <person name="Suda W."/>
            <person name="Sakamoto M."/>
            <person name="Iino T."/>
            <person name="Noda S."/>
            <person name="Hongoh Y."/>
            <person name="Hattori M."/>
            <person name="Ohkuma M."/>
        </authorList>
    </citation>
    <scope>NUCLEOTIDE SEQUENCE [LARGE SCALE GENOMIC DNA]</scope>
    <source>
        <strain evidence="1 2">JCM 15093</strain>
    </source>
</reference>
<sequence length="172" mass="18834">MKNRCLFILLCILPMLCGCNESDDVVRIFTGKTWKLTDVLDGGTYPIIGNSYDASSNPGYWSSNEAKEASIKLLEAENNFTITFTGVLTNKTISGGISGRAASTSFTGSWSADAESNYFTAKPSSTSDNDALGRAFLNGLNNATSYKGDENNLYIYFKEGQRTRCLLFHVQE</sequence>
<evidence type="ECO:0000313" key="1">
    <source>
        <dbReference type="EMBL" id="GAK36338.1"/>
    </source>
</evidence>
<name>A0A069D0C1_9BACE</name>
<protein>
    <recommendedName>
        <fullName evidence="3">DUF4847 domain-containing protein</fullName>
    </recommendedName>
</protein>
<dbReference type="CDD" id="cd14492">
    <property type="entry name" value="lipocalin_MxiM-like"/>
    <property type="match status" value="1"/>
</dbReference>
<dbReference type="InterPro" id="IPR038670">
    <property type="entry name" value="HslJ-like_sf"/>
</dbReference>
<accession>A0A069D0C1</accession>
<evidence type="ECO:0000313" key="2">
    <source>
        <dbReference type="Proteomes" id="UP000027601"/>
    </source>
</evidence>
<gene>
    <name evidence="1" type="ORF">JCM15093_1495</name>
</gene>
<dbReference type="Gene3D" id="2.40.128.270">
    <property type="match status" value="1"/>
</dbReference>
<dbReference type="eggNOG" id="ENOG50301GQ">
    <property type="taxonomic scope" value="Bacteria"/>
</dbReference>